<evidence type="ECO:0000313" key="2">
    <source>
        <dbReference type="Proteomes" id="UP000265520"/>
    </source>
</evidence>
<dbReference type="PANTHER" id="PTHR34222">
    <property type="entry name" value="GAG_PRE-INTEGRS DOMAIN-CONTAINING PROTEIN"/>
    <property type="match status" value="1"/>
</dbReference>
<organism evidence="1 2">
    <name type="scientific">Trifolium medium</name>
    <dbReference type="NCBI Taxonomy" id="97028"/>
    <lineage>
        <taxon>Eukaryota</taxon>
        <taxon>Viridiplantae</taxon>
        <taxon>Streptophyta</taxon>
        <taxon>Embryophyta</taxon>
        <taxon>Tracheophyta</taxon>
        <taxon>Spermatophyta</taxon>
        <taxon>Magnoliopsida</taxon>
        <taxon>eudicotyledons</taxon>
        <taxon>Gunneridae</taxon>
        <taxon>Pentapetalae</taxon>
        <taxon>rosids</taxon>
        <taxon>fabids</taxon>
        <taxon>Fabales</taxon>
        <taxon>Fabaceae</taxon>
        <taxon>Papilionoideae</taxon>
        <taxon>50 kb inversion clade</taxon>
        <taxon>NPAAA clade</taxon>
        <taxon>Hologalegina</taxon>
        <taxon>IRL clade</taxon>
        <taxon>Trifolieae</taxon>
        <taxon>Trifolium</taxon>
    </lineage>
</organism>
<dbReference type="Proteomes" id="UP000265520">
    <property type="component" value="Unassembled WGS sequence"/>
</dbReference>
<protein>
    <submittedName>
        <fullName evidence="1">Uncharacterized protein</fullName>
    </submittedName>
</protein>
<proteinExistence type="predicted"/>
<dbReference type="PANTHER" id="PTHR34222:SF28">
    <property type="entry name" value="CCHC-TYPE DOMAIN-CONTAINING PROTEIN"/>
    <property type="match status" value="1"/>
</dbReference>
<name>A0A392SCU1_9FABA</name>
<dbReference type="EMBL" id="LXQA010351714">
    <property type="protein sequence ID" value="MCI46014.1"/>
    <property type="molecule type" value="Genomic_DNA"/>
</dbReference>
<dbReference type="AlphaFoldDB" id="A0A392SCU1"/>
<reference evidence="1 2" key="1">
    <citation type="journal article" date="2018" name="Front. Plant Sci.">
        <title>Red Clover (Trifolium pratense) and Zigzag Clover (T. medium) - A Picture of Genomic Similarities and Differences.</title>
        <authorList>
            <person name="Dluhosova J."/>
            <person name="Istvanek J."/>
            <person name="Nedelnik J."/>
            <person name="Repkova J."/>
        </authorList>
    </citation>
    <scope>NUCLEOTIDE SEQUENCE [LARGE SCALE GENOMIC DNA]</scope>
    <source>
        <strain evidence="2">cv. 10/8</strain>
        <tissue evidence="1">Leaf</tissue>
    </source>
</reference>
<keyword evidence="2" id="KW-1185">Reference proteome</keyword>
<comment type="caution">
    <text evidence="1">The sequence shown here is derived from an EMBL/GenBank/DDBJ whole genome shotgun (WGS) entry which is preliminary data.</text>
</comment>
<accession>A0A392SCU1</accession>
<feature type="non-terminal residue" evidence="1">
    <location>
        <position position="1"/>
    </location>
</feature>
<evidence type="ECO:0000313" key="1">
    <source>
        <dbReference type="EMBL" id="MCI46014.1"/>
    </source>
</evidence>
<sequence>CGITLKLEKRGEEQRVHQFFMGLDDAVYGTVRSNLLVVDPLPSLNRIYSTMKQEERVRTITRAKEE</sequence>